<accession>A0A9P6RQG4</accession>
<evidence type="ECO:0000313" key="3">
    <source>
        <dbReference type="EMBL" id="KAG0323808.1"/>
    </source>
</evidence>
<evidence type="ECO:0000313" key="4">
    <source>
        <dbReference type="Proteomes" id="UP000738325"/>
    </source>
</evidence>
<dbReference type="AlphaFoldDB" id="A0A9P6RQG4"/>
<feature type="compositionally biased region" description="Polar residues" evidence="2">
    <location>
        <begin position="68"/>
        <end position="85"/>
    </location>
</feature>
<name>A0A9P6RQG4_9FUNG</name>
<evidence type="ECO:0000256" key="1">
    <source>
        <dbReference type="SAM" id="Coils"/>
    </source>
</evidence>
<organism evidence="3 4">
    <name type="scientific">Dissophora globulifera</name>
    <dbReference type="NCBI Taxonomy" id="979702"/>
    <lineage>
        <taxon>Eukaryota</taxon>
        <taxon>Fungi</taxon>
        <taxon>Fungi incertae sedis</taxon>
        <taxon>Mucoromycota</taxon>
        <taxon>Mortierellomycotina</taxon>
        <taxon>Mortierellomycetes</taxon>
        <taxon>Mortierellales</taxon>
        <taxon>Mortierellaceae</taxon>
        <taxon>Dissophora</taxon>
    </lineage>
</organism>
<protein>
    <submittedName>
        <fullName evidence="3">Uncharacterized protein</fullName>
    </submittedName>
</protein>
<dbReference type="OrthoDB" id="2439595at2759"/>
<dbReference type="Proteomes" id="UP000738325">
    <property type="component" value="Unassembled WGS sequence"/>
</dbReference>
<dbReference type="EMBL" id="JAAAIP010000174">
    <property type="protein sequence ID" value="KAG0323808.1"/>
    <property type="molecule type" value="Genomic_DNA"/>
</dbReference>
<proteinExistence type="predicted"/>
<feature type="region of interest" description="Disordered" evidence="2">
    <location>
        <begin position="163"/>
        <end position="185"/>
    </location>
</feature>
<gene>
    <name evidence="3" type="ORF">BGZ99_002478</name>
</gene>
<feature type="compositionally biased region" description="Low complexity" evidence="2">
    <location>
        <begin position="1"/>
        <end position="15"/>
    </location>
</feature>
<comment type="caution">
    <text evidence="3">The sequence shown here is derived from an EMBL/GenBank/DDBJ whole genome shotgun (WGS) entry which is preliminary data.</text>
</comment>
<sequence>MAFSKSQPQPRRPYSSSPPSPKINVKLSRANSDFYAAPTFEEPKRKTSSLLPSPTTLDAKPLPKEPSFASQNDGARHSNPNSPNVKLTMATPMQPHSSNSRLSLTLLRTDDEGDIFMDSEDILDQELQPFKVNPADIPNRPPSANNNLTESGQRGLAILKQLSTEGRPASREGSPVPTSRSSEESTRVFINRIDELNTLTTTLQVNLNDTLQAKMNTEAEHNKLVKAYEELAHQNQELQAKYAKRDRDYEVMSKNYLDHVRMIRATDDDHSTVIDRVTQLKASIEHLIRKAQGARSVNLKRSAAVDHFKKSGLLEAFPVPEDQLEPYHLNLYMESAVMSLLVASFFDKPLCSVFDYNEGFQDIYDWMFARNSKLAVRWRQQLCVMIMQDPETKTRQEIVVSAAATALTTLISEVYSNIDEGNKIRDICCKAFDLSVAMTSLESAISPVPTPLGTPFDQETMATSLKSNQEGKVALVIFPAFKDRGTFEVVPKVWCY</sequence>
<keyword evidence="4" id="KW-1185">Reference proteome</keyword>
<keyword evidence="1" id="KW-0175">Coiled coil</keyword>
<reference evidence="3" key="1">
    <citation type="journal article" date="2020" name="Fungal Divers.">
        <title>Resolving the Mortierellaceae phylogeny through synthesis of multi-gene phylogenetics and phylogenomics.</title>
        <authorList>
            <person name="Vandepol N."/>
            <person name="Liber J."/>
            <person name="Desiro A."/>
            <person name="Na H."/>
            <person name="Kennedy M."/>
            <person name="Barry K."/>
            <person name="Grigoriev I.V."/>
            <person name="Miller A.N."/>
            <person name="O'Donnell K."/>
            <person name="Stajich J.E."/>
            <person name="Bonito G."/>
        </authorList>
    </citation>
    <scope>NUCLEOTIDE SEQUENCE</scope>
    <source>
        <strain evidence="3">REB-010B</strain>
    </source>
</reference>
<feature type="region of interest" description="Disordered" evidence="2">
    <location>
        <begin position="1"/>
        <end position="102"/>
    </location>
</feature>
<evidence type="ECO:0000256" key="2">
    <source>
        <dbReference type="SAM" id="MobiDB-lite"/>
    </source>
</evidence>
<feature type="coiled-coil region" evidence="1">
    <location>
        <begin position="214"/>
        <end position="248"/>
    </location>
</feature>